<comment type="caution">
    <text evidence="1">The sequence shown here is derived from an EMBL/GenBank/DDBJ whole genome shotgun (WGS) entry which is preliminary data.</text>
</comment>
<name>A0A916YZX6_9BACL</name>
<dbReference type="RefSeq" id="WP_188992622.1">
    <property type="nucleotide sequence ID" value="NZ_BMHP01000002.1"/>
</dbReference>
<keyword evidence="2" id="KW-1185">Reference proteome</keyword>
<dbReference type="AlphaFoldDB" id="A0A916YZX6"/>
<evidence type="ECO:0000313" key="2">
    <source>
        <dbReference type="Proteomes" id="UP000612456"/>
    </source>
</evidence>
<organism evidence="1 2">
    <name type="scientific">Paenibacillus nasutitermitis</name>
    <dbReference type="NCBI Taxonomy" id="1652958"/>
    <lineage>
        <taxon>Bacteria</taxon>
        <taxon>Bacillati</taxon>
        <taxon>Bacillota</taxon>
        <taxon>Bacilli</taxon>
        <taxon>Bacillales</taxon>
        <taxon>Paenibacillaceae</taxon>
        <taxon>Paenibacillus</taxon>
    </lineage>
</organism>
<evidence type="ECO:0000313" key="1">
    <source>
        <dbReference type="EMBL" id="GGD69053.1"/>
    </source>
</evidence>
<reference evidence="1" key="1">
    <citation type="journal article" date="2014" name="Int. J. Syst. Evol. Microbiol.">
        <title>Complete genome sequence of Corynebacterium casei LMG S-19264T (=DSM 44701T), isolated from a smear-ripened cheese.</title>
        <authorList>
            <consortium name="US DOE Joint Genome Institute (JGI-PGF)"/>
            <person name="Walter F."/>
            <person name="Albersmeier A."/>
            <person name="Kalinowski J."/>
            <person name="Ruckert C."/>
        </authorList>
    </citation>
    <scope>NUCLEOTIDE SEQUENCE</scope>
    <source>
        <strain evidence="1">CGMCC 1.15178</strain>
    </source>
</reference>
<sequence>MKFSELTPDQWGELQPYLDTAVLPVTGLTGNEAPYQATEALEKLRDVLDLIEKPFKGRIVTYPTCNYGAWNTETAQQVASVCRNLKQTAGFKHVVVAAAFSEPSLMKTEEADLFVGPDSNGVLPAAEEVSVAVRHLWMGQRTS</sequence>
<proteinExistence type="predicted"/>
<reference evidence="1" key="2">
    <citation type="submission" date="2020-09" db="EMBL/GenBank/DDBJ databases">
        <authorList>
            <person name="Sun Q."/>
            <person name="Zhou Y."/>
        </authorList>
    </citation>
    <scope>NUCLEOTIDE SEQUENCE</scope>
    <source>
        <strain evidence="1">CGMCC 1.15178</strain>
    </source>
</reference>
<dbReference type="EMBL" id="BMHP01000002">
    <property type="protein sequence ID" value="GGD69053.1"/>
    <property type="molecule type" value="Genomic_DNA"/>
</dbReference>
<accession>A0A916YZX6</accession>
<dbReference type="InterPro" id="IPR019615">
    <property type="entry name" value="DUF2487"/>
</dbReference>
<dbReference type="Pfam" id="PF10673">
    <property type="entry name" value="DUF2487"/>
    <property type="match status" value="1"/>
</dbReference>
<gene>
    <name evidence="1" type="ORF">GCM10010911_28590</name>
</gene>
<dbReference type="Proteomes" id="UP000612456">
    <property type="component" value="Unassembled WGS sequence"/>
</dbReference>
<protein>
    <recommendedName>
        <fullName evidence="3">DUF2487 family protein</fullName>
    </recommendedName>
</protein>
<evidence type="ECO:0008006" key="3">
    <source>
        <dbReference type="Google" id="ProtNLM"/>
    </source>
</evidence>